<dbReference type="Gene3D" id="3.30.420.40">
    <property type="match status" value="2"/>
</dbReference>
<dbReference type="PANTHER" id="PTHR11735:SF6">
    <property type="entry name" value="TRNA N6-ADENOSINE THREONYLCARBAMOYLTRANSFERASE, MITOCHONDRIAL"/>
    <property type="match status" value="1"/>
</dbReference>
<evidence type="ECO:0000256" key="1">
    <source>
        <dbReference type="HAMAP-Rule" id="MF_03179"/>
    </source>
</evidence>
<keyword evidence="1" id="KW-0012">Acyltransferase</keyword>
<dbReference type="GO" id="GO:0046872">
    <property type="term" value="F:metal ion binding"/>
    <property type="evidence" value="ECO:0007669"/>
    <property type="project" value="UniProtKB-KW"/>
</dbReference>
<comment type="subunit">
    <text evidence="1">Homodimer.</text>
</comment>
<proteinExistence type="inferred from homology"/>
<feature type="compositionally biased region" description="Low complexity" evidence="2">
    <location>
        <begin position="214"/>
        <end position="227"/>
    </location>
</feature>
<dbReference type="InterPro" id="IPR000905">
    <property type="entry name" value="Gcp-like_dom"/>
</dbReference>
<dbReference type="OrthoDB" id="10259622at2759"/>
<dbReference type="InterPro" id="IPR017860">
    <property type="entry name" value="Peptidase_M22_CS"/>
</dbReference>
<evidence type="ECO:0000256" key="2">
    <source>
        <dbReference type="SAM" id="MobiDB-lite"/>
    </source>
</evidence>
<comment type="similarity">
    <text evidence="1">Belongs to the KAE1 / TsaD family.</text>
</comment>
<feature type="domain" description="Gcp-like" evidence="3">
    <location>
        <begin position="140"/>
        <end position="190"/>
    </location>
</feature>
<reference evidence="4 5" key="2">
    <citation type="submission" date="2021-10" db="EMBL/GenBank/DDBJ databases">
        <authorList>
            <person name="Piombo E."/>
        </authorList>
    </citation>
    <scope>NUCLEOTIDE SEQUENCE [LARGE SCALE GENOMIC DNA]</scope>
</reference>
<reference evidence="5" key="1">
    <citation type="submission" date="2019-06" db="EMBL/GenBank/DDBJ databases">
        <authorList>
            <person name="Broberg M."/>
        </authorList>
    </citation>
    <scope>NUCLEOTIDE SEQUENCE [LARGE SCALE GENOMIC DNA]</scope>
</reference>
<keyword evidence="1" id="KW-0496">Mitochondrion</keyword>
<evidence type="ECO:0000259" key="3">
    <source>
        <dbReference type="Pfam" id="PF00814"/>
    </source>
</evidence>
<name>A0A9N9XT09_9HYPO</name>
<keyword evidence="1" id="KW-0819">tRNA processing</keyword>
<dbReference type="PANTHER" id="PTHR11735">
    <property type="entry name" value="TRNA N6-ADENOSINE THREONYLCARBAMOYLTRANSFERASE"/>
    <property type="match status" value="1"/>
</dbReference>
<comment type="cofactor">
    <cofactor evidence="1">
        <name>a divalent metal cation</name>
        <dbReference type="ChEBI" id="CHEBI:60240"/>
    </cofactor>
    <text evidence="1">Binds 1 divalent metal cation per subunit.</text>
</comment>
<dbReference type="SUPFAM" id="SSF53067">
    <property type="entry name" value="Actin-like ATPase domain"/>
    <property type="match status" value="2"/>
</dbReference>
<organism evidence="4 5">
    <name type="scientific">Clonostachys byssicola</name>
    <dbReference type="NCBI Taxonomy" id="160290"/>
    <lineage>
        <taxon>Eukaryota</taxon>
        <taxon>Fungi</taxon>
        <taxon>Dikarya</taxon>
        <taxon>Ascomycota</taxon>
        <taxon>Pezizomycotina</taxon>
        <taxon>Sordariomycetes</taxon>
        <taxon>Hypocreomycetidae</taxon>
        <taxon>Hypocreales</taxon>
        <taxon>Bionectriaceae</taxon>
        <taxon>Clonostachys</taxon>
    </lineage>
</organism>
<dbReference type="EMBL" id="CABFNO020001240">
    <property type="protein sequence ID" value="CAG9971724.1"/>
    <property type="molecule type" value="Genomic_DNA"/>
</dbReference>
<feature type="region of interest" description="Disordered" evidence="2">
    <location>
        <begin position="111"/>
        <end position="131"/>
    </location>
</feature>
<dbReference type="Pfam" id="PF00814">
    <property type="entry name" value="TsaD"/>
    <property type="match status" value="2"/>
</dbReference>
<dbReference type="PROSITE" id="PS01016">
    <property type="entry name" value="GLYCOPROTEASE"/>
    <property type="match status" value="1"/>
</dbReference>
<dbReference type="InterPro" id="IPR043129">
    <property type="entry name" value="ATPase_NBD"/>
</dbReference>
<comment type="function">
    <text evidence="1">Required for the formation of a threonylcarbamoyl group on adenosine at position 37 (t(6)A37) in mitochondrial tRNAs that read codons beginning with adenine. Probably involved in the transfer of the threonylcarbamoyl moiety of threonylcarbamoyl-AMP (TC-AMP) to the N6 group of A37. Involved in mitochondrial genome maintenance.</text>
</comment>
<comment type="subcellular location">
    <subcellularLocation>
        <location evidence="1">Mitochondrion</location>
    </subcellularLocation>
</comment>
<dbReference type="HAMAP" id="MF_01445">
    <property type="entry name" value="TsaD"/>
    <property type="match status" value="1"/>
</dbReference>
<dbReference type="GO" id="GO:0072670">
    <property type="term" value="P:mitochondrial tRNA threonylcarbamoyladenosine modification"/>
    <property type="evidence" value="ECO:0007669"/>
    <property type="project" value="TreeGrafter"/>
</dbReference>
<protein>
    <recommendedName>
        <fullName evidence="3">Gcp-like domain-containing protein</fullName>
    </recommendedName>
</protein>
<comment type="catalytic activity">
    <reaction evidence="1">
        <text>L-threonylcarbamoyladenylate + adenosine(37) in tRNA = N(6)-L-threonylcarbamoyladenosine(37) in tRNA + AMP + H(+)</text>
        <dbReference type="Rhea" id="RHEA:37059"/>
        <dbReference type="Rhea" id="RHEA-COMP:10162"/>
        <dbReference type="Rhea" id="RHEA-COMP:10163"/>
        <dbReference type="ChEBI" id="CHEBI:15378"/>
        <dbReference type="ChEBI" id="CHEBI:73682"/>
        <dbReference type="ChEBI" id="CHEBI:74411"/>
        <dbReference type="ChEBI" id="CHEBI:74418"/>
        <dbReference type="ChEBI" id="CHEBI:456215"/>
        <dbReference type="EC" id="2.3.1.234"/>
    </reaction>
</comment>
<keyword evidence="5" id="KW-1185">Reference proteome</keyword>
<sequence length="500" mass="54275">MLYSSRNLARWRNLARCTTQAHHTTRSSRRRPLTTLAIESSCDDTGVAILTRNHDGSPDSKGPTHSLLFNEFISSDHREFRGIEPMVAVKGHTTTLAPLLRRAIHHLPDATDADVTSSREGSRSSKICWTEDGRPKKVPDFVSVTRGPGNMSNLSVGLNTAKGLAVAWDVPLVGVHHMQAHALTPRLVSALEMKPAADTGGGSNKRPARGSRGTNKQQQTSSNSSTSPEFPFLSLLVSGGHTQLVYSKSLTDHRIVASTLDVALGNLLDHAARDILPAEVLATVPDVKYGRHLEAFAFPRGGTQDEYAFYPIPSARAYELASLDSGYEWFLPAPMAKDRKLAFSFSGLGSSASNIVAQISASQHSSPSEEVEERRALARHTFAAAFRHLAGRIIIALEDRRDLRDPSPPSTLVVAGGVACNRFLMHVLRETLAARGYGRMRIVVPPPALCTDNAAMIAWAGMEMYEGGWHTGLDVLAISKWPMDPDRGEGIMGAPGWLKT</sequence>
<dbReference type="Proteomes" id="UP000754883">
    <property type="component" value="Unassembled WGS sequence"/>
</dbReference>
<evidence type="ECO:0000313" key="4">
    <source>
        <dbReference type="EMBL" id="CAG9971724.1"/>
    </source>
</evidence>
<dbReference type="AlphaFoldDB" id="A0A9N9XT09"/>
<keyword evidence="1" id="KW-0479">Metal-binding</keyword>
<feature type="compositionally biased region" description="Polar residues" evidence="2">
    <location>
        <begin position="114"/>
        <end position="127"/>
    </location>
</feature>
<feature type="region of interest" description="Disordered" evidence="2">
    <location>
        <begin position="195"/>
        <end position="228"/>
    </location>
</feature>
<feature type="domain" description="Gcp-like" evidence="3">
    <location>
        <begin position="226"/>
        <end position="459"/>
    </location>
</feature>
<dbReference type="GO" id="GO:0005739">
    <property type="term" value="C:mitochondrion"/>
    <property type="evidence" value="ECO:0007669"/>
    <property type="project" value="UniProtKB-SubCell"/>
</dbReference>
<comment type="caution">
    <text evidence="4">The sequence shown here is derived from an EMBL/GenBank/DDBJ whole genome shotgun (WGS) entry which is preliminary data.</text>
</comment>
<accession>A0A9N9XT09</accession>
<gene>
    <name evidence="4" type="ORF">CBYS24578_00000658</name>
</gene>
<keyword evidence="1" id="KW-0808">Transferase</keyword>
<evidence type="ECO:0000313" key="5">
    <source>
        <dbReference type="Proteomes" id="UP000754883"/>
    </source>
</evidence>
<dbReference type="GO" id="GO:0061711">
    <property type="term" value="F:tRNA N(6)-L-threonylcarbamoyladenine synthase activity"/>
    <property type="evidence" value="ECO:0007669"/>
    <property type="project" value="UniProtKB-EC"/>
</dbReference>
<dbReference type="InterPro" id="IPR022450">
    <property type="entry name" value="TsaD"/>
</dbReference>